<keyword evidence="7" id="KW-1185">Reference proteome</keyword>
<dbReference type="PANTHER" id="PTHR10272:SF14">
    <property type="entry name" value="PAF ACETYLHYDROLASE FAMILY PROTEIN"/>
    <property type="match status" value="1"/>
</dbReference>
<sequence>MTPLPTSIRFGGLAILLLLLLAIKSTILFPKSSGPYNTRITTAKLVDKTRLDPFAPNNHTLRAIMVTVFYPINTPSQCDPLQTVDYMPPATAQFWDQELASYGVTNATLENFGMSACRPNASIGSSCHREEPPIVIFSPGGQVSRQLYSAMAQSVASYGYLVITIDHPYDAFIVEFPDGTLVYAANITTPAQTDLDVATRAQDVSFLLDQLSANDTVHGVIPGVECGLDVSRVAMFGHSFGGATTAAAMLSDGRIAGGVNMDGTFYGPVVKRGLDRPFLLFSDPNTTPLNYPNWAVMWSHLRGWKRELALAGSQHNTFSDIPLLTQLLGFSLFNSTSTLGSVLGTLDGERVLDVVTAYVVAFVAFVLNGTESEILQTASPLYPEKTFVD</sequence>
<evidence type="ECO:0000256" key="5">
    <source>
        <dbReference type="SAM" id="SignalP"/>
    </source>
</evidence>
<dbReference type="EMBL" id="CAJPDR010000463">
    <property type="protein sequence ID" value="CAF9937198.1"/>
    <property type="molecule type" value="Genomic_DNA"/>
</dbReference>
<gene>
    <name evidence="6" type="ORF">ALECFALPRED_007137</name>
</gene>
<dbReference type="GO" id="GO:0003847">
    <property type="term" value="F:1-alkyl-2-acetylglycerophosphocholine esterase activity"/>
    <property type="evidence" value="ECO:0007669"/>
    <property type="project" value="UniProtKB-EC"/>
</dbReference>
<evidence type="ECO:0000313" key="7">
    <source>
        <dbReference type="Proteomes" id="UP000664203"/>
    </source>
</evidence>
<dbReference type="Gene3D" id="3.40.50.1820">
    <property type="entry name" value="alpha/beta hydrolase"/>
    <property type="match status" value="1"/>
</dbReference>
<evidence type="ECO:0000256" key="4">
    <source>
        <dbReference type="ARBA" id="ARBA00023098"/>
    </source>
</evidence>
<keyword evidence="2" id="KW-0378">Hydrolase</keyword>
<reference evidence="6" key="1">
    <citation type="submission" date="2021-03" db="EMBL/GenBank/DDBJ databases">
        <authorList>
            <person name="Tagirdzhanova G."/>
        </authorList>
    </citation>
    <scope>NUCLEOTIDE SEQUENCE</scope>
</reference>
<feature type="chain" id="PRO_5034369018" description="1-alkyl-2-acetylglycerophosphocholine esterase" evidence="5">
    <location>
        <begin position="29"/>
        <end position="389"/>
    </location>
</feature>
<evidence type="ECO:0000313" key="6">
    <source>
        <dbReference type="EMBL" id="CAF9937198.1"/>
    </source>
</evidence>
<dbReference type="AlphaFoldDB" id="A0A8H3GC73"/>
<evidence type="ECO:0000256" key="2">
    <source>
        <dbReference type="ARBA" id="ARBA00022801"/>
    </source>
</evidence>
<proteinExistence type="predicted"/>
<dbReference type="InterPro" id="IPR029058">
    <property type="entry name" value="AB_hydrolase_fold"/>
</dbReference>
<keyword evidence="3" id="KW-0442">Lipid degradation</keyword>
<protein>
    <recommendedName>
        <fullName evidence="1">1-alkyl-2-acetylglycerophosphocholine esterase</fullName>
        <ecNumber evidence="1">3.1.1.47</ecNumber>
    </recommendedName>
</protein>
<dbReference type="Proteomes" id="UP000664203">
    <property type="component" value="Unassembled WGS sequence"/>
</dbReference>
<evidence type="ECO:0000256" key="1">
    <source>
        <dbReference type="ARBA" id="ARBA00013201"/>
    </source>
</evidence>
<dbReference type="EC" id="3.1.1.47" evidence="1"/>
<dbReference type="PANTHER" id="PTHR10272">
    <property type="entry name" value="PLATELET-ACTIVATING FACTOR ACETYLHYDROLASE"/>
    <property type="match status" value="1"/>
</dbReference>
<name>A0A8H3GC73_9LECA</name>
<organism evidence="6 7">
    <name type="scientific">Alectoria fallacina</name>
    <dbReference type="NCBI Taxonomy" id="1903189"/>
    <lineage>
        <taxon>Eukaryota</taxon>
        <taxon>Fungi</taxon>
        <taxon>Dikarya</taxon>
        <taxon>Ascomycota</taxon>
        <taxon>Pezizomycotina</taxon>
        <taxon>Lecanoromycetes</taxon>
        <taxon>OSLEUM clade</taxon>
        <taxon>Lecanoromycetidae</taxon>
        <taxon>Lecanorales</taxon>
        <taxon>Lecanorineae</taxon>
        <taxon>Parmeliaceae</taxon>
        <taxon>Alectoria</taxon>
    </lineage>
</organism>
<evidence type="ECO:0000256" key="3">
    <source>
        <dbReference type="ARBA" id="ARBA00022963"/>
    </source>
</evidence>
<dbReference type="OrthoDB" id="2363873at2759"/>
<dbReference type="SUPFAM" id="SSF53474">
    <property type="entry name" value="alpha/beta-Hydrolases"/>
    <property type="match status" value="1"/>
</dbReference>
<keyword evidence="5" id="KW-0732">Signal</keyword>
<accession>A0A8H3GC73</accession>
<feature type="signal peptide" evidence="5">
    <location>
        <begin position="1"/>
        <end position="28"/>
    </location>
</feature>
<dbReference type="GO" id="GO:0016042">
    <property type="term" value="P:lipid catabolic process"/>
    <property type="evidence" value="ECO:0007669"/>
    <property type="project" value="UniProtKB-KW"/>
</dbReference>
<comment type="caution">
    <text evidence="6">The sequence shown here is derived from an EMBL/GenBank/DDBJ whole genome shotgun (WGS) entry which is preliminary data.</text>
</comment>
<keyword evidence="4" id="KW-0443">Lipid metabolism</keyword>
<dbReference type="Pfam" id="PF03403">
    <property type="entry name" value="PAF-AH_p_II"/>
    <property type="match status" value="2"/>
</dbReference>